<name>A0A445MC28_ENSVE</name>
<protein>
    <submittedName>
        <fullName evidence="1">Uncharacterized protein</fullName>
    </submittedName>
</protein>
<organism evidence="1">
    <name type="scientific">Ensete ventricosum</name>
    <name type="common">Abyssinian banana</name>
    <name type="synonym">Musa ensete</name>
    <dbReference type="NCBI Taxonomy" id="4639"/>
    <lineage>
        <taxon>Eukaryota</taxon>
        <taxon>Viridiplantae</taxon>
        <taxon>Streptophyta</taxon>
        <taxon>Embryophyta</taxon>
        <taxon>Tracheophyta</taxon>
        <taxon>Spermatophyta</taxon>
        <taxon>Magnoliopsida</taxon>
        <taxon>Liliopsida</taxon>
        <taxon>Zingiberales</taxon>
        <taxon>Musaceae</taxon>
        <taxon>Ensete</taxon>
    </lineage>
</organism>
<accession>A0A445MC28</accession>
<gene>
    <name evidence="1" type="ORF">BHM03_00006942</name>
</gene>
<dbReference type="Proteomes" id="UP000290560">
    <property type="component" value="Unassembled WGS sequence"/>
</dbReference>
<dbReference type="EMBL" id="KV875577">
    <property type="protein sequence ID" value="RZR71738.1"/>
    <property type="molecule type" value="Genomic_DNA"/>
</dbReference>
<dbReference type="AlphaFoldDB" id="A0A445MC28"/>
<evidence type="ECO:0000313" key="1">
    <source>
        <dbReference type="EMBL" id="RZR71738.1"/>
    </source>
</evidence>
<reference evidence="1" key="1">
    <citation type="journal article" date="2018" name="Data Brief">
        <title>Genome sequence data from 17 accessions of Ensete ventricosum, a staple food crop for millions in Ethiopia.</title>
        <authorList>
            <person name="Yemataw Z."/>
            <person name="Muzemil S."/>
            <person name="Ambachew D."/>
            <person name="Tripathi L."/>
            <person name="Tesfaye K."/>
            <person name="Chala A."/>
            <person name="Farbos A."/>
            <person name="O'Neill P."/>
            <person name="Moore K."/>
            <person name="Grant M."/>
            <person name="Studholme D.J."/>
        </authorList>
    </citation>
    <scope>NUCLEOTIDE SEQUENCE [LARGE SCALE GENOMIC DNA]</scope>
    <source>
        <tissue evidence="1">Leaf</tissue>
    </source>
</reference>
<proteinExistence type="predicted"/>
<sequence length="51" mass="5642">MRPAFKFAEKAFAGSGSCALARPPRGLLSTEWELIWMSGDSELDWGGRLLE</sequence>